<accession>A0A2U1KG92</accession>
<dbReference type="AlphaFoldDB" id="A0A2U1KG92"/>
<name>A0A2U1KG92_ARTAN</name>
<evidence type="ECO:0000313" key="1">
    <source>
        <dbReference type="EMBL" id="PWA35782.1"/>
    </source>
</evidence>
<protein>
    <submittedName>
        <fullName evidence="1">Uncharacterized protein</fullName>
    </submittedName>
</protein>
<proteinExistence type="predicted"/>
<sequence>MDGLVRLLELAYSSGAIYISDVMHFGFQREVQEERGWFSYLNGWCVHVADRLAYLDGIIQELEFCFNHMSEAQLLMELRSGDAIVLVDSIMYFKAIREFEAEKLANLRLFLQASAMHLERRMLFVARFNAV</sequence>
<evidence type="ECO:0000313" key="2">
    <source>
        <dbReference type="Proteomes" id="UP000245207"/>
    </source>
</evidence>
<reference evidence="1 2" key="1">
    <citation type="journal article" date="2018" name="Mol. Plant">
        <title>The genome of Artemisia annua provides insight into the evolution of Asteraceae family and artemisinin biosynthesis.</title>
        <authorList>
            <person name="Shen Q."/>
            <person name="Zhang L."/>
            <person name="Liao Z."/>
            <person name="Wang S."/>
            <person name="Yan T."/>
            <person name="Shi P."/>
            <person name="Liu M."/>
            <person name="Fu X."/>
            <person name="Pan Q."/>
            <person name="Wang Y."/>
            <person name="Lv Z."/>
            <person name="Lu X."/>
            <person name="Zhang F."/>
            <person name="Jiang W."/>
            <person name="Ma Y."/>
            <person name="Chen M."/>
            <person name="Hao X."/>
            <person name="Li L."/>
            <person name="Tang Y."/>
            <person name="Lv G."/>
            <person name="Zhou Y."/>
            <person name="Sun X."/>
            <person name="Brodelius P.E."/>
            <person name="Rose J.K.C."/>
            <person name="Tang K."/>
        </authorList>
    </citation>
    <scope>NUCLEOTIDE SEQUENCE [LARGE SCALE GENOMIC DNA]</scope>
    <source>
        <strain evidence="2">cv. Huhao1</strain>
        <tissue evidence="1">Leaf</tissue>
    </source>
</reference>
<comment type="caution">
    <text evidence="1">The sequence shown here is derived from an EMBL/GenBank/DDBJ whole genome shotgun (WGS) entry which is preliminary data.</text>
</comment>
<dbReference type="Proteomes" id="UP000245207">
    <property type="component" value="Unassembled WGS sequence"/>
</dbReference>
<organism evidence="1 2">
    <name type="scientific">Artemisia annua</name>
    <name type="common">Sweet wormwood</name>
    <dbReference type="NCBI Taxonomy" id="35608"/>
    <lineage>
        <taxon>Eukaryota</taxon>
        <taxon>Viridiplantae</taxon>
        <taxon>Streptophyta</taxon>
        <taxon>Embryophyta</taxon>
        <taxon>Tracheophyta</taxon>
        <taxon>Spermatophyta</taxon>
        <taxon>Magnoliopsida</taxon>
        <taxon>eudicotyledons</taxon>
        <taxon>Gunneridae</taxon>
        <taxon>Pentapetalae</taxon>
        <taxon>asterids</taxon>
        <taxon>campanulids</taxon>
        <taxon>Asterales</taxon>
        <taxon>Asteraceae</taxon>
        <taxon>Asteroideae</taxon>
        <taxon>Anthemideae</taxon>
        <taxon>Artemisiinae</taxon>
        <taxon>Artemisia</taxon>
    </lineage>
</organism>
<keyword evidence="2" id="KW-1185">Reference proteome</keyword>
<gene>
    <name evidence="1" type="ORF">CTI12_AA606220</name>
</gene>
<dbReference type="EMBL" id="PKPP01019379">
    <property type="protein sequence ID" value="PWA35782.1"/>
    <property type="molecule type" value="Genomic_DNA"/>
</dbReference>